<dbReference type="PANTHER" id="PTHR19278:SF9">
    <property type="entry name" value="URIDINE 5'-MONOPHOSPHATE SYNTHASE"/>
    <property type="match status" value="1"/>
</dbReference>
<dbReference type="CDD" id="cd06223">
    <property type="entry name" value="PRTases_typeI"/>
    <property type="match status" value="1"/>
</dbReference>
<dbReference type="InterPro" id="IPR023031">
    <property type="entry name" value="OPRT"/>
</dbReference>
<evidence type="ECO:0000259" key="7">
    <source>
        <dbReference type="Pfam" id="PF00156"/>
    </source>
</evidence>
<comment type="caution">
    <text evidence="6">Lacks conserved residue(s) required for the propagation of feature annotation.</text>
</comment>
<feature type="binding site" evidence="6">
    <location>
        <position position="101"/>
    </location>
    <ligand>
        <name>5-phospho-alpha-D-ribose 1-diphosphate</name>
        <dbReference type="ChEBI" id="CHEBI:58017"/>
        <note>ligand shared between dimeric partners</note>
    </ligand>
</feature>
<comment type="cofactor">
    <cofactor evidence="6">
        <name>Mg(2+)</name>
        <dbReference type="ChEBI" id="CHEBI:18420"/>
    </cofactor>
</comment>
<comment type="function">
    <text evidence="6">Catalyzes the transfer of a ribosyl phosphate group from 5-phosphoribose 1-diphosphate to orotate, leading to the formation of orotidine monophosphate (OMP).</text>
</comment>
<proteinExistence type="inferred from homology"/>
<dbReference type="InterPro" id="IPR029057">
    <property type="entry name" value="PRTase-like"/>
</dbReference>
<dbReference type="RefSeq" id="WP_141196276.1">
    <property type="nucleotide sequence ID" value="NZ_CP041186.1"/>
</dbReference>
<keyword evidence="9" id="KW-1185">Reference proteome</keyword>
<dbReference type="HAMAP" id="MF_01208">
    <property type="entry name" value="PyrE"/>
    <property type="match status" value="1"/>
</dbReference>
<dbReference type="AlphaFoldDB" id="A0A4Y6PNJ3"/>
<dbReference type="EMBL" id="CP041186">
    <property type="protein sequence ID" value="QDG49779.1"/>
    <property type="molecule type" value="Genomic_DNA"/>
</dbReference>
<evidence type="ECO:0000256" key="4">
    <source>
        <dbReference type="ARBA" id="ARBA00022679"/>
    </source>
</evidence>
<keyword evidence="6" id="KW-0460">Magnesium</keyword>
<evidence type="ECO:0000256" key="3">
    <source>
        <dbReference type="ARBA" id="ARBA00022676"/>
    </source>
</evidence>
<feature type="binding site" description="in other chain" evidence="6">
    <location>
        <begin position="129"/>
        <end position="137"/>
    </location>
    <ligand>
        <name>5-phospho-alpha-D-ribose 1-diphosphate</name>
        <dbReference type="ChEBI" id="CHEBI:58017"/>
        <note>ligand shared between dimeric partners</note>
    </ligand>
</feature>
<sequence>MAKEPELRTDLADLLCERSVKTGDFELASGKTASVYVDVKKTVLTGHGATLVGRGLWQLVQHASAEASGVGGLTLGADPLVTAISMAAWEEGRDLAAVIVRKEAKGHGTQQYLERPDSLSEGDEVVAIDDVITTGGSTLDAIERMRDAGLVVRHAVCVVDREDVGAERLAEAGVEMHRLFTLSELLEFSGQK</sequence>
<feature type="binding site" evidence="6">
    <location>
        <position position="161"/>
    </location>
    <ligand>
        <name>orotate</name>
        <dbReference type="ChEBI" id="CHEBI:30839"/>
    </ligand>
</feature>
<reference evidence="8 9" key="1">
    <citation type="submission" date="2019-06" db="EMBL/GenBank/DDBJ databases">
        <title>Persicimonas caeni gen. nov., sp. nov., a predatory bacterium isolated from solar saltern.</title>
        <authorList>
            <person name="Wang S."/>
        </authorList>
    </citation>
    <scope>NUCLEOTIDE SEQUENCE [LARGE SCALE GENOMIC DNA]</scope>
    <source>
        <strain evidence="8 9">YN101</strain>
    </source>
</reference>
<dbReference type="Gene3D" id="3.40.50.2020">
    <property type="match status" value="1"/>
</dbReference>
<evidence type="ECO:0000313" key="8">
    <source>
        <dbReference type="EMBL" id="QDG49779.1"/>
    </source>
</evidence>
<comment type="catalytic activity">
    <reaction evidence="6">
        <text>orotidine 5'-phosphate + diphosphate = orotate + 5-phospho-alpha-D-ribose 1-diphosphate</text>
        <dbReference type="Rhea" id="RHEA:10380"/>
        <dbReference type="ChEBI" id="CHEBI:30839"/>
        <dbReference type="ChEBI" id="CHEBI:33019"/>
        <dbReference type="ChEBI" id="CHEBI:57538"/>
        <dbReference type="ChEBI" id="CHEBI:58017"/>
        <dbReference type="EC" id="2.4.2.10"/>
    </reaction>
</comment>
<feature type="domain" description="Phosphoribosyltransferase" evidence="7">
    <location>
        <begin position="94"/>
        <end position="162"/>
    </location>
</feature>
<evidence type="ECO:0000313" key="9">
    <source>
        <dbReference type="Proteomes" id="UP000315995"/>
    </source>
</evidence>
<accession>A0A4Y6PNJ3</accession>
<dbReference type="Pfam" id="PF00156">
    <property type="entry name" value="Pribosyltran"/>
    <property type="match status" value="1"/>
</dbReference>
<accession>A0A5B8XZE8</accession>
<dbReference type="PANTHER" id="PTHR19278">
    <property type="entry name" value="OROTATE PHOSPHORIBOSYLTRANSFERASE"/>
    <property type="match status" value="1"/>
</dbReference>
<dbReference type="InterPro" id="IPR004467">
    <property type="entry name" value="Or_phspho_trans_dom"/>
</dbReference>
<dbReference type="GO" id="GO:0044205">
    <property type="term" value="P:'de novo' UMP biosynthetic process"/>
    <property type="evidence" value="ECO:0007669"/>
    <property type="project" value="UniProtKB-UniRule"/>
</dbReference>
<evidence type="ECO:0000256" key="5">
    <source>
        <dbReference type="ARBA" id="ARBA00022975"/>
    </source>
</evidence>
<dbReference type="OrthoDB" id="9785917at2"/>
<dbReference type="GO" id="GO:0004588">
    <property type="term" value="F:orotate phosphoribosyltransferase activity"/>
    <property type="evidence" value="ECO:0007669"/>
    <property type="project" value="UniProtKB-UniRule"/>
</dbReference>
<dbReference type="SUPFAM" id="SSF53271">
    <property type="entry name" value="PRTase-like"/>
    <property type="match status" value="1"/>
</dbReference>
<dbReference type="UniPathway" id="UPA00070">
    <property type="reaction ID" value="UER00119"/>
</dbReference>
<feature type="binding site" description="in other chain" evidence="6">
    <location>
        <position position="102"/>
    </location>
    <ligand>
        <name>5-phospho-alpha-D-ribose 1-diphosphate</name>
        <dbReference type="ChEBI" id="CHEBI:58017"/>
        <note>ligand shared between dimeric partners</note>
    </ligand>
</feature>
<feature type="binding site" evidence="6">
    <location>
        <position position="105"/>
    </location>
    <ligand>
        <name>5-phospho-alpha-D-ribose 1-diphosphate</name>
        <dbReference type="ChEBI" id="CHEBI:58017"/>
        <note>ligand shared between dimeric partners</note>
    </ligand>
</feature>
<dbReference type="InterPro" id="IPR000836">
    <property type="entry name" value="PRTase_dom"/>
</dbReference>
<evidence type="ECO:0000256" key="2">
    <source>
        <dbReference type="ARBA" id="ARBA00011971"/>
    </source>
</evidence>
<comment type="subunit">
    <text evidence="6">Homodimer.</text>
</comment>
<dbReference type="GO" id="GO:0019856">
    <property type="term" value="P:pyrimidine nucleobase biosynthetic process"/>
    <property type="evidence" value="ECO:0007669"/>
    <property type="project" value="TreeGrafter"/>
</dbReference>
<organism evidence="8 9">
    <name type="scientific">Persicimonas caeni</name>
    <dbReference type="NCBI Taxonomy" id="2292766"/>
    <lineage>
        <taxon>Bacteria</taxon>
        <taxon>Deltaproteobacteria</taxon>
        <taxon>Bradymonadales</taxon>
        <taxon>Bradymonadaceae</taxon>
        <taxon>Persicimonas</taxon>
    </lineage>
</organism>
<keyword evidence="5 6" id="KW-0665">Pyrimidine biosynthesis</keyword>
<comment type="similarity">
    <text evidence="6">Belongs to the purine/pyrimidine phosphoribosyltransferase family. PyrE subfamily.</text>
</comment>
<feature type="binding site" evidence="6">
    <location>
        <position position="107"/>
    </location>
    <ligand>
        <name>5-phospho-alpha-D-ribose 1-diphosphate</name>
        <dbReference type="ChEBI" id="CHEBI:58017"/>
        <note>ligand shared between dimeric partners</note>
    </ligand>
</feature>
<dbReference type="GO" id="GO:0000287">
    <property type="term" value="F:magnesium ion binding"/>
    <property type="evidence" value="ECO:0007669"/>
    <property type="project" value="UniProtKB-UniRule"/>
</dbReference>
<evidence type="ECO:0000256" key="1">
    <source>
        <dbReference type="ARBA" id="ARBA00004889"/>
    </source>
</evidence>
<dbReference type="NCBIfam" id="TIGR00336">
    <property type="entry name" value="pyrE"/>
    <property type="match status" value="1"/>
</dbReference>
<gene>
    <name evidence="6 8" type="primary">pyrE</name>
    <name evidence="8" type="ORF">FIV42_03205</name>
</gene>
<evidence type="ECO:0000256" key="6">
    <source>
        <dbReference type="HAMAP-Rule" id="MF_01208"/>
    </source>
</evidence>
<name>A0A4Y6PNJ3_PERCE</name>
<keyword evidence="4 6" id="KW-0808">Transferase</keyword>
<keyword evidence="3 6" id="KW-0328">Glycosyltransferase</keyword>
<protein>
    <recommendedName>
        <fullName evidence="2 6">Orotate phosphoribosyltransferase</fullName>
        <shortName evidence="6">OPRT</shortName>
        <shortName evidence="6">OPRTase</shortName>
        <ecNumber evidence="2 6">2.4.2.10</ecNumber>
    </recommendedName>
</protein>
<feature type="binding site" evidence="6">
    <location>
        <position position="133"/>
    </location>
    <ligand>
        <name>orotate</name>
        <dbReference type="ChEBI" id="CHEBI:30839"/>
    </ligand>
</feature>
<comment type="pathway">
    <text evidence="1 6">Pyrimidine metabolism; UMP biosynthesis via de novo pathway; UMP from orotate: step 1/2.</text>
</comment>
<dbReference type="EC" id="2.4.2.10" evidence="2 6"/>
<dbReference type="Proteomes" id="UP000315995">
    <property type="component" value="Chromosome"/>
</dbReference>